<keyword evidence="2 4" id="KW-0863">Zinc-finger</keyword>
<evidence type="ECO:0000259" key="5">
    <source>
        <dbReference type="PROSITE" id="PS50865"/>
    </source>
</evidence>
<dbReference type="PROSITE" id="PS50865">
    <property type="entry name" value="ZF_MYND_2"/>
    <property type="match status" value="1"/>
</dbReference>
<evidence type="ECO:0000256" key="2">
    <source>
        <dbReference type="ARBA" id="ARBA00022771"/>
    </source>
</evidence>
<keyword evidence="3" id="KW-0862">Zinc</keyword>
<dbReference type="Gene3D" id="6.10.140.2220">
    <property type="match status" value="1"/>
</dbReference>
<sequence length="372" mass="42582">MHQRLCVHCAFLPSLPILNLQPPHCYRFLLSKFKTSKMSPTTLPSGCCLCGKESGLFKCDQCELVPYCSSEHRILHLPWHKNTCMAIKRSCIHLEQTKEALINDGYVLPIATNQVSAWAPQYIEARLDLIKAMAEIKHVESVQAQLNHSMDMFESCGPEFAGLWEGIPALMARLHKDQECYDFVKWWHTVRASSGNINALSRLMSCKIKNADPFERLDNFGAGFVNSSYMIVLTLLKVKFLLDLRRIDQVVFALGATFPREILDLILSFVPWSPVVAANRRALDDEVRSELIYELEEQANSLFEQLQRRAPVLWRKFVCQKDDLDAMYSESPTPRYMVERVNKYLTLTHTAWIETPGAIDILNSKLVNTIRS</sequence>
<dbReference type="OrthoDB" id="5952526at2759"/>
<keyword evidence="1" id="KW-0479">Metal-binding</keyword>
<dbReference type="RefSeq" id="XP_031939973.1">
    <property type="nucleotide sequence ID" value="XM_032079041.1"/>
</dbReference>
<accession>A0A5N7D8M8</accession>
<name>A0A5N7D8M8_9EURO</name>
<evidence type="ECO:0000256" key="1">
    <source>
        <dbReference type="ARBA" id="ARBA00022723"/>
    </source>
</evidence>
<keyword evidence="7" id="KW-1185">Reference proteome</keyword>
<organism evidence="6 7">
    <name type="scientific">Aspergillus pseudonomiae</name>
    <dbReference type="NCBI Taxonomy" id="1506151"/>
    <lineage>
        <taxon>Eukaryota</taxon>
        <taxon>Fungi</taxon>
        <taxon>Dikarya</taxon>
        <taxon>Ascomycota</taxon>
        <taxon>Pezizomycotina</taxon>
        <taxon>Eurotiomycetes</taxon>
        <taxon>Eurotiomycetidae</taxon>
        <taxon>Eurotiales</taxon>
        <taxon>Aspergillaceae</taxon>
        <taxon>Aspergillus</taxon>
        <taxon>Aspergillus subgen. Circumdati</taxon>
    </lineage>
</organism>
<evidence type="ECO:0000256" key="4">
    <source>
        <dbReference type="PROSITE-ProRule" id="PRU00134"/>
    </source>
</evidence>
<protein>
    <recommendedName>
        <fullName evidence="5">MYND-type domain-containing protein</fullName>
    </recommendedName>
</protein>
<evidence type="ECO:0000256" key="3">
    <source>
        <dbReference type="ARBA" id="ARBA00022833"/>
    </source>
</evidence>
<dbReference type="PROSITE" id="PS01360">
    <property type="entry name" value="ZF_MYND_1"/>
    <property type="match status" value="1"/>
</dbReference>
<feature type="domain" description="MYND-type" evidence="5">
    <location>
        <begin position="47"/>
        <end position="84"/>
    </location>
</feature>
<dbReference type="Proteomes" id="UP000325579">
    <property type="component" value="Unassembled WGS sequence"/>
</dbReference>
<dbReference type="GeneID" id="43663732"/>
<evidence type="ECO:0000313" key="6">
    <source>
        <dbReference type="EMBL" id="KAE8402654.1"/>
    </source>
</evidence>
<dbReference type="AlphaFoldDB" id="A0A5N7D8M8"/>
<dbReference type="SUPFAM" id="SSF144232">
    <property type="entry name" value="HIT/MYND zinc finger-like"/>
    <property type="match status" value="1"/>
</dbReference>
<reference evidence="6 7" key="1">
    <citation type="submission" date="2019-04" db="EMBL/GenBank/DDBJ databases">
        <authorList>
            <consortium name="DOE Joint Genome Institute"/>
            <person name="Mondo S."/>
            <person name="Kjaerbolling I."/>
            <person name="Vesth T."/>
            <person name="Frisvad J.C."/>
            <person name="Nybo J.L."/>
            <person name="Theobald S."/>
            <person name="Kildgaard S."/>
            <person name="Isbrandt T."/>
            <person name="Kuo A."/>
            <person name="Sato A."/>
            <person name="Lyhne E.K."/>
            <person name="Kogle M.E."/>
            <person name="Wiebenga A."/>
            <person name="Kun R.S."/>
            <person name="Lubbers R.J."/>
            <person name="Makela M.R."/>
            <person name="Barry K."/>
            <person name="Chovatia M."/>
            <person name="Clum A."/>
            <person name="Daum C."/>
            <person name="Haridas S."/>
            <person name="He G."/>
            <person name="LaButti K."/>
            <person name="Lipzen A."/>
            <person name="Riley R."/>
            <person name="Salamov A."/>
            <person name="Simmons B.A."/>
            <person name="Magnuson J.K."/>
            <person name="Henrissat B."/>
            <person name="Mortensen U.H."/>
            <person name="Larsen T.O."/>
            <person name="Devries R.P."/>
            <person name="Grigoriev I.V."/>
            <person name="Machida M."/>
            <person name="Baker S.E."/>
            <person name="Andersen M.R."/>
            <person name="Cantor M.N."/>
            <person name="Hua S.X."/>
        </authorList>
    </citation>
    <scope>NUCLEOTIDE SEQUENCE [LARGE SCALE GENOMIC DNA]</scope>
    <source>
        <strain evidence="6 7">CBS 119388</strain>
    </source>
</reference>
<evidence type="ECO:0000313" key="7">
    <source>
        <dbReference type="Proteomes" id="UP000325579"/>
    </source>
</evidence>
<gene>
    <name evidence="6" type="ORF">BDV37DRAFT_154593</name>
</gene>
<proteinExistence type="predicted"/>
<dbReference type="EMBL" id="ML736785">
    <property type="protein sequence ID" value="KAE8402654.1"/>
    <property type="molecule type" value="Genomic_DNA"/>
</dbReference>
<dbReference type="GO" id="GO:0008270">
    <property type="term" value="F:zinc ion binding"/>
    <property type="evidence" value="ECO:0007669"/>
    <property type="project" value="UniProtKB-KW"/>
</dbReference>
<dbReference type="InterPro" id="IPR002893">
    <property type="entry name" value="Znf_MYND"/>
</dbReference>
<dbReference type="Pfam" id="PF01753">
    <property type="entry name" value="zf-MYND"/>
    <property type="match status" value="1"/>
</dbReference>